<dbReference type="PROSITE" id="PS50011">
    <property type="entry name" value="PROTEIN_KINASE_DOM"/>
    <property type="match status" value="1"/>
</dbReference>
<name>A0A0P7B790_9HYPO</name>
<keyword evidence="1" id="KW-0175">Coiled coil</keyword>
<evidence type="ECO:0000313" key="5">
    <source>
        <dbReference type="Proteomes" id="UP000050424"/>
    </source>
</evidence>
<comment type="caution">
    <text evidence="4">The sequence shown here is derived from an EMBL/GenBank/DDBJ whole genome shotgun (WGS) entry which is preliminary data.</text>
</comment>
<proteinExistence type="predicted"/>
<dbReference type="STRING" id="78410.A0A0P7B790"/>
<dbReference type="SMART" id="SM00220">
    <property type="entry name" value="S_TKc"/>
    <property type="match status" value="1"/>
</dbReference>
<dbReference type="EMBL" id="LKCW01000153">
    <property type="protein sequence ID" value="KPM37795.1"/>
    <property type="molecule type" value="Genomic_DNA"/>
</dbReference>
<evidence type="ECO:0000256" key="2">
    <source>
        <dbReference type="SAM" id="MobiDB-lite"/>
    </source>
</evidence>
<accession>A0A0P7B790</accession>
<dbReference type="AlphaFoldDB" id="A0A0P7B790"/>
<sequence>MATPELSLHIIPAEESRQEATSSRRPLLHDISATGPGTGLLGRRVDRGPLSWKDGGFLGGASLGTYDAKGHKRTPTIDTGETATIISVSDLGLSSVPRPDANRPLALLKPPAGKAVKSVQEFIRDEIEKNLAWSAKDDEQEYLPIDAFEKIFTAECIESFIRERFPALTDAEFQSKIIQIVSDRPGQGRRRILGALIFMKKSEYIDDFIREGISDDDLPLKRVRGLPREFITQTRTSETTNTKLLRQWDRVDVDSFYRYQNYFFVPFFKINPGSLHSYMLAKDTRLPWQEYEHKTSGGIGIVHRLQIHKSHHDFKGSQGPDKPLYFAVKEMESSDRETYRKELKALERDCAQLQKEKHLIRLLLTFQQGDRHYLVFEWADGNLLEFWQRPKVEHKSYTKWVAQECLGIANAIKRIHGLSTWQKLERSSSSSIHLGDRGAEWGRHGDIKPNNILWFSSHGEDRDLLVVSDLGLTRYHSLHTKSLVSTLDGYTGTYRAPEVDLGQLISPRYDIWCLGCLFLEFCIWHLEGYHAIVTFGDERYAQSRTNTTNYTEDTYFILTRGADGGTVAQVNPAVGTRIRALRASDSCQPFTRGMLDLIENRMLVVDKTCRSRIDKVCREISDLAQSLENEVVCEDKPVQGEQMKSEENEATRRTNPLVQHAEGNSKSAYLGNSNIPARPRAISLGTTDGGFSDETSQNQNTPGSTDFDEDLDTNAERPASGTAIEDAPSFGARL</sequence>
<dbReference type="OrthoDB" id="1046782at2759"/>
<dbReference type="Proteomes" id="UP000050424">
    <property type="component" value="Unassembled WGS sequence"/>
</dbReference>
<protein>
    <recommendedName>
        <fullName evidence="3">Protein kinase domain-containing protein</fullName>
    </recommendedName>
</protein>
<gene>
    <name evidence="4" type="ORF">AK830_g8764</name>
</gene>
<feature type="domain" description="Protein kinase" evidence="3">
    <location>
        <begin position="288"/>
        <end position="632"/>
    </location>
</feature>
<dbReference type="SUPFAM" id="SSF56112">
    <property type="entry name" value="Protein kinase-like (PK-like)"/>
    <property type="match status" value="1"/>
</dbReference>
<dbReference type="GO" id="GO:0005524">
    <property type="term" value="F:ATP binding"/>
    <property type="evidence" value="ECO:0007669"/>
    <property type="project" value="InterPro"/>
</dbReference>
<dbReference type="PANTHER" id="PTHR24359">
    <property type="entry name" value="SERINE/THREONINE-PROTEIN KINASE SBK1"/>
    <property type="match status" value="1"/>
</dbReference>
<dbReference type="InterPro" id="IPR011009">
    <property type="entry name" value="Kinase-like_dom_sf"/>
</dbReference>
<evidence type="ECO:0000259" key="3">
    <source>
        <dbReference type="PROSITE" id="PS50011"/>
    </source>
</evidence>
<feature type="region of interest" description="Disordered" evidence="2">
    <location>
        <begin position="15"/>
        <end position="44"/>
    </location>
</feature>
<evidence type="ECO:0000256" key="1">
    <source>
        <dbReference type="SAM" id="Coils"/>
    </source>
</evidence>
<keyword evidence="5" id="KW-1185">Reference proteome</keyword>
<organism evidence="4 5">
    <name type="scientific">Neonectria ditissima</name>
    <dbReference type="NCBI Taxonomy" id="78410"/>
    <lineage>
        <taxon>Eukaryota</taxon>
        <taxon>Fungi</taxon>
        <taxon>Dikarya</taxon>
        <taxon>Ascomycota</taxon>
        <taxon>Pezizomycotina</taxon>
        <taxon>Sordariomycetes</taxon>
        <taxon>Hypocreomycetidae</taxon>
        <taxon>Hypocreales</taxon>
        <taxon>Nectriaceae</taxon>
        <taxon>Neonectria</taxon>
    </lineage>
</organism>
<dbReference type="InterPro" id="IPR000719">
    <property type="entry name" value="Prot_kinase_dom"/>
</dbReference>
<dbReference type="GO" id="GO:0004674">
    <property type="term" value="F:protein serine/threonine kinase activity"/>
    <property type="evidence" value="ECO:0007669"/>
    <property type="project" value="TreeGrafter"/>
</dbReference>
<reference evidence="4 5" key="1">
    <citation type="submission" date="2015-09" db="EMBL/GenBank/DDBJ databases">
        <title>Draft genome of a European isolate of the apple canker pathogen Neonectria ditissima.</title>
        <authorList>
            <person name="Gomez-Cortecero A."/>
            <person name="Harrison R.J."/>
            <person name="Armitage A.D."/>
        </authorList>
    </citation>
    <scope>NUCLEOTIDE SEQUENCE [LARGE SCALE GENOMIC DNA]</scope>
    <source>
        <strain evidence="4 5">R09/05</strain>
    </source>
</reference>
<dbReference type="Pfam" id="PF00069">
    <property type="entry name" value="Pkinase"/>
    <property type="match status" value="1"/>
</dbReference>
<feature type="coiled-coil region" evidence="1">
    <location>
        <begin position="329"/>
        <end position="363"/>
    </location>
</feature>
<evidence type="ECO:0000313" key="4">
    <source>
        <dbReference type="EMBL" id="KPM37795.1"/>
    </source>
</evidence>
<dbReference type="Gene3D" id="1.10.510.10">
    <property type="entry name" value="Transferase(Phosphotransferase) domain 1"/>
    <property type="match status" value="1"/>
</dbReference>
<feature type="region of interest" description="Disordered" evidence="2">
    <location>
        <begin position="638"/>
        <end position="734"/>
    </location>
</feature>
<feature type="compositionally biased region" description="Polar residues" evidence="2">
    <location>
        <begin position="693"/>
        <end position="704"/>
    </location>
</feature>
<dbReference type="PANTHER" id="PTHR24359:SF37">
    <property type="entry name" value="PROTEIN KINASE DOMAIN-CONTAINING PROTEIN"/>
    <property type="match status" value="1"/>
</dbReference>
<feature type="compositionally biased region" description="Polar residues" evidence="2">
    <location>
        <begin position="653"/>
        <end position="675"/>
    </location>
</feature>
<feature type="compositionally biased region" description="Basic and acidic residues" evidence="2">
    <location>
        <begin position="638"/>
        <end position="652"/>
    </location>
</feature>